<evidence type="ECO:0000313" key="8">
    <source>
        <dbReference type="Proteomes" id="UP000291117"/>
    </source>
</evidence>
<dbReference type="NCBIfam" id="TIGR02985">
    <property type="entry name" value="Sig70_bacteroi1"/>
    <property type="match status" value="1"/>
</dbReference>
<dbReference type="GO" id="GO:0006352">
    <property type="term" value="P:DNA-templated transcription initiation"/>
    <property type="evidence" value="ECO:0007669"/>
    <property type="project" value="InterPro"/>
</dbReference>
<reference evidence="7 8" key="1">
    <citation type="submission" date="2019-02" db="EMBL/GenBank/DDBJ databases">
        <title>Pedobacter sp. RP-3-8 sp. nov., isolated from Arctic soil.</title>
        <authorList>
            <person name="Dahal R.H."/>
        </authorList>
    </citation>
    <scope>NUCLEOTIDE SEQUENCE [LARGE SCALE GENOMIC DNA]</scope>
    <source>
        <strain evidence="7 8">RP-3-8</strain>
    </source>
</reference>
<dbReference type="InterPro" id="IPR013324">
    <property type="entry name" value="RNA_pol_sigma_r3/r4-like"/>
</dbReference>
<keyword evidence="3" id="KW-0731">Sigma factor</keyword>
<proteinExistence type="inferred from homology"/>
<dbReference type="InterPro" id="IPR014284">
    <property type="entry name" value="RNA_pol_sigma-70_dom"/>
</dbReference>
<evidence type="ECO:0000256" key="2">
    <source>
        <dbReference type="ARBA" id="ARBA00023015"/>
    </source>
</evidence>
<dbReference type="Gene3D" id="1.10.10.10">
    <property type="entry name" value="Winged helix-like DNA-binding domain superfamily/Winged helix DNA-binding domain"/>
    <property type="match status" value="1"/>
</dbReference>
<name>A0A4R0NGS9_9SPHI</name>
<dbReference type="AlphaFoldDB" id="A0A4R0NGS9"/>
<dbReference type="RefSeq" id="WP_131607072.1">
    <property type="nucleotide sequence ID" value="NZ_SJSM01000001.1"/>
</dbReference>
<dbReference type="InterPro" id="IPR007627">
    <property type="entry name" value="RNA_pol_sigma70_r2"/>
</dbReference>
<evidence type="ECO:0000256" key="3">
    <source>
        <dbReference type="ARBA" id="ARBA00023082"/>
    </source>
</evidence>
<dbReference type="EMBL" id="SJSM01000001">
    <property type="protein sequence ID" value="TCC99655.1"/>
    <property type="molecule type" value="Genomic_DNA"/>
</dbReference>
<keyword evidence="8" id="KW-1185">Reference proteome</keyword>
<dbReference type="GO" id="GO:0003677">
    <property type="term" value="F:DNA binding"/>
    <property type="evidence" value="ECO:0007669"/>
    <property type="project" value="InterPro"/>
</dbReference>
<evidence type="ECO:0000313" key="7">
    <source>
        <dbReference type="EMBL" id="TCC99655.1"/>
    </source>
</evidence>
<evidence type="ECO:0000259" key="5">
    <source>
        <dbReference type="Pfam" id="PF04542"/>
    </source>
</evidence>
<dbReference type="GO" id="GO:0016987">
    <property type="term" value="F:sigma factor activity"/>
    <property type="evidence" value="ECO:0007669"/>
    <property type="project" value="UniProtKB-KW"/>
</dbReference>
<feature type="domain" description="RNA polymerase sigma factor 70 region 4 type 2" evidence="6">
    <location>
        <begin position="124"/>
        <end position="174"/>
    </location>
</feature>
<sequence>MAIKTALVNEIELLQLTANGDTNAFAKLYGHYKSLVYRFIYKYLKSPQLTDDLTQEIFLKIWETKEMLKDRVAFKSYLFTISRNHTLNFLKRSSIDQTAKNIILSNYVLTDSLEEDLQTKDYLEYLQTILTSLTPQNREVFRLCRQEYKSYEEAAELLGISRNAVKKHMMKSMRVLGDAVKKDLGIPLAVFLALVIR</sequence>
<dbReference type="InterPro" id="IPR036388">
    <property type="entry name" value="WH-like_DNA-bd_sf"/>
</dbReference>
<dbReference type="PANTHER" id="PTHR43133:SF46">
    <property type="entry name" value="RNA POLYMERASE SIGMA-70 FACTOR ECF SUBFAMILY"/>
    <property type="match status" value="1"/>
</dbReference>
<dbReference type="InterPro" id="IPR014327">
    <property type="entry name" value="RNA_pol_sigma70_bacteroid"/>
</dbReference>
<organism evidence="7 8">
    <name type="scientific">Pedobacter hiemivivus</name>
    <dbReference type="NCBI Taxonomy" id="2530454"/>
    <lineage>
        <taxon>Bacteria</taxon>
        <taxon>Pseudomonadati</taxon>
        <taxon>Bacteroidota</taxon>
        <taxon>Sphingobacteriia</taxon>
        <taxon>Sphingobacteriales</taxon>
        <taxon>Sphingobacteriaceae</taxon>
        <taxon>Pedobacter</taxon>
    </lineage>
</organism>
<comment type="similarity">
    <text evidence="1">Belongs to the sigma-70 factor family. ECF subfamily.</text>
</comment>
<comment type="caution">
    <text evidence="7">The sequence shown here is derived from an EMBL/GenBank/DDBJ whole genome shotgun (WGS) entry which is preliminary data.</text>
</comment>
<feature type="domain" description="RNA polymerase sigma-70 region 2" evidence="5">
    <location>
        <begin position="28"/>
        <end position="93"/>
    </location>
</feature>
<dbReference type="InterPro" id="IPR013325">
    <property type="entry name" value="RNA_pol_sigma_r2"/>
</dbReference>
<keyword evidence="2" id="KW-0805">Transcription regulation</keyword>
<dbReference type="NCBIfam" id="TIGR02937">
    <property type="entry name" value="sigma70-ECF"/>
    <property type="match status" value="1"/>
</dbReference>
<evidence type="ECO:0000259" key="6">
    <source>
        <dbReference type="Pfam" id="PF08281"/>
    </source>
</evidence>
<evidence type="ECO:0000256" key="1">
    <source>
        <dbReference type="ARBA" id="ARBA00010641"/>
    </source>
</evidence>
<gene>
    <name evidence="7" type="ORF">EZ444_03005</name>
</gene>
<keyword evidence="4" id="KW-0804">Transcription</keyword>
<dbReference type="SUPFAM" id="SSF88659">
    <property type="entry name" value="Sigma3 and sigma4 domains of RNA polymerase sigma factors"/>
    <property type="match status" value="1"/>
</dbReference>
<dbReference type="Gene3D" id="1.10.1740.10">
    <property type="match status" value="1"/>
</dbReference>
<dbReference type="Pfam" id="PF04542">
    <property type="entry name" value="Sigma70_r2"/>
    <property type="match status" value="1"/>
</dbReference>
<dbReference type="OrthoDB" id="659577at2"/>
<protein>
    <submittedName>
        <fullName evidence="7">RNA polymerase sigma-70 factor</fullName>
    </submittedName>
</protein>
<dbReference type="Proteomes" id="UP000291117">
    <property type="component" value="Unassembled WGS sequence"/>
</dbReference>
<dbReference type="Pfam" id="PF08281">
    <property type="entry name" value="Sigma70_r4_2"/>
    <property type="match status" value="1"/>
</dbReference>
<dbReference type="SUPFAM" id="SSF88946">
    <property type="entry name" value="Sigma2 domain of RNA polymerase sigma factors"/>
    <property type="match status" value="1"/>
</dbReference>
<dbReference type="InterPro" id="IPR013249">
    <property type="entry name" value="RNA_pol_sigma70_r4_t2"/>
</dbReference>
<accession>A0A4R0NGS9</accession>
<evidence type="ECO:0000256" key="4">
    <source>
        <dbReference type="ARBA" id="ARBA00023163"/>
    </source>
</evidence>
<dbReference type="InterPro" id="IPR039425">
    <property type="entry name" value="RNA_pol_sigma-70-like"/>
</dbReference>
<dbReference type="PANTHER" id="PTHR43133">
    <property type="entry name" value="RNA POLYMERASE ECF-TYPE SIGMA FACTO"/>
    <property type="match status" value="1"/>
</dbReference>